<reference evidence="4" key="2">
    <citation type="submission" date="2020-09" db="EMBL/GenBank/DDBJ databases">
        <authorList>
            <person name="Sun Q."/>
            <person name="Zhou Y."/>
        </authorList>
    </citation>
    <scope>NUCLEOTIDE SEQUENCE</scope>
    <source>
        <strain evidence="4">CGMCC 1.15958</strain>
    </source>
</reference>
<evidence type="ECO:0000259" key="3">
    <source>
        <dbReference type="PROSITE" id="PS51782"/>
    </source>
</evidence>
<dbReference type="SUPFAM" id="SSF54106">
    <property type="entry name" value="LysM domain"/>
    <property type="match status" value="3"/>
</dbReference>
<evidence type="ECO:0000313" key="5">
    <source>
        <dbReference type="Proteomes" id="UP000609064"/>
    </source>
</evidence>
<evidence type="ECO:0000256" key="2">
    <source>
        <dbReference type="SAM" id="SignalP"/>
    </source>
</evidence>
<dbReference type="SUPFAM" id="SSF53955">
    <property type="entry name" value="Lysozyme-like"/>
    <property type="match status" value="1"/>
</dbReference>
<dbReference type="RefSeq" id="WP_188764886.1">
    <property type="nucleotide sequence ID" value="NZ_BMKK01000002.1"/>
</dbReference>
<dbReference type="SMART" id="SM00257">
    <property type="entry name" value="LysM"/>
    <property type="match status" value="4"/>
</dbReference>
<feature type="compositionally biased region" description="Basic and acidic residues" evidence="1">
    <location>
        <begin position="448"/>
        <end position="470"/>
    </location>
</feature>
<proteinExistence type="predicted"/>
<feature type="domain" description="LysM" evidence="3">
    <location>
        <begin position="630"/>
        <end position="673"/>
    </location>
</feature>
<feature type="region of interest" description="Disordered" evidence="1">
    <location>
        <begin position="448"/>
        <end position="561"/>
    </location>
</feature>
<dbReference type="InterPro" id="IPR036779">
    <property type="entry name" value="LysM_dom_sf"/>
</dbReference>
<dbReference type="Pfam" id="PF01476">
    <property type="entry name" value="LysM"/>
    <property type="match status" value="3"/>
</dbReference>
<feature type="compositionally biased region" description="Low complexity" evidence="1">
    <location>
        <begin position="471"/>
        <end position="480"/>
    </location>
</feature>
<comment type="caution">
    <text evidence="4">The sequence shown here is derived from an EMBL/GenBank/DDBJ whole genome shotgun (WGS) entry which is preliminary data.</text>
</comment>
<dbReference type="CDD" id="cd16894">
    <property type="entry name" value="MltD-like"/>
    <property type="match status" value="1"/>
</dbReference>
<dbReference type="Proteomes" id="UP000609064">
    <property type="component" value="Unassembled WGS sequence"/>
</dbReference>
<dbReference type="Gene3D" id="3.10.350.10">
    <property type="entry name" value="LysM domain"/>
    <property type="match status" value="3"/>
</dbReference>
<evidence type="ECO:0000256" key="1">
    <source>
        <dbReference type="SAM" id="MobiDB-lite"/>
    </source>
</evidence>
<gene>
    <name evidence="4" type="ORF">GCM10011514_09390</name>
</gene>
<organism evidence="4 5">
    <name type="scientific">Emticicia aquatilis</name>
    <dbReference type="NCBI Taxonomy" id="1537369"/>
    <lineage>
        <taxon>Bacteria</taxon>
        <taxon>Pseudomonadati</taxon>
        <taxon>Bacteroidota</taxon>
        <taxon>Cytophagia</taxon>
        <taxon>Cytophagales</taxon>
        <taxon>Leadbetterellaceae</taxon>
        <taxon>Emticicia</taxon>
    </lineage>
</organism>
<protein>
    <recommendedName>
        <fullName evidence="3">LysM domain-containing protein</fullName>
    </recommendedName>
</protein>
<name>A0A917DLP6_9BACT</name>
<reference evidence="4" key="1">
    <citation type="journal article" date="2014" name="Int. J. Syst. Evol. Microbiol.">
        <title>Complete genome sequence of Corynebacterium casei LMG S-19264T (=DSM 44701T), isolated from a smear-ripened cheese.</title>
        <authorList>
            <consortium name="US DOE Joint Genome Institute (JGI-PGF)"/>
            <person name="Walter F."/>
            <person name="Albersmeier A."/>
            <person name="Kalinowski J."/>
            <person name="Ruckert C."/>
        </authorList>
    </citation>
    <scope>NUCLEOTIDE SEQUENCE</scope>
    <source>
        <strain evidence="4">CGMCC 1.15958</strain>
    </source>
</reference>
<dbReference type="InterPro" id="IPR023346">
    <property type="entry name" value="Lysozyme-like_dom_sf"/>
</dbReference>
<evidence type="ECO:0000313" key="4">
    <source>
        <dbReference type="EMBL" id="GGD47507.1"/>
    </source>
</evidence>
<dbReference type="InterPro" id="IPR008258">
    <property type="entry name" value="Transglycosylase_SLT_dom_1"/>
</dbReference>
<dbReference type="PANTHER" id="PTHR33734">
    <property type="entry name" value="LYSM DOMAIN-CONTAINING GPI-ANCHORED PROTEIN 2"/>
    <property type="match status" value="1"/>
</dbReference>
<accession>A0A917DLP6</accession>
<dbReference type="GO" id="GO:0008932">
    <property type="term" value="F:lytic endotransglycosylase activity"/>
    <property type="evidence" value="ECO:0007669"/>
    <property type="project" value="TreeGrafter"/>
</dbReference>
<feature type="compositionally biased region" description="Low complexity" evidence="1">
    <location>
        <begin position="528"/>
        <end position="560"/>
    </location>
</feature>
<feature type="compositionally biased region" description="Basic and acidic residues" evidence="1">
    <location>
        <begin position="505"/>
        <end position="517"/>
    </location>
</feature>
<dbReference type="PROSITE" id="PS51782">
    <property type="entry name" value="LYSM"/>
    <property type="match status" value="3"/>
</dbReference>
<dbReference type="EMBL" id="BMKK01000002">
    <property type="protein sequence ID" value="GGD47507.1"/>
    <property type="molecule type" value="Genomic_DNA"/>
</dbReference>
<feature type="domain" description="LysM" evidence="3">
    <location>
        <begin position="561"/>
        <end position="605"/>
    </location>
</feature>
<feature type="signal peptide" evidence="2">
    <location>
        <begin position="1"/>
        <end position="19"/>
    </location>
</feature>
<feature type="chain" id="PRO_5037057902" description="LysM domain-containing protein" evidence="2">
    <location>
        <begin position="20"/>
        <end position="675"/>
    </location>
</feature>
<dbReference type="AlphaFoldDB" id="A0A917DLP6"/>
<dbReference type="Pfam" id="PF01464">
    <property type="entry name" value="SLT"/>
    <property type="match status" value="1"/>
</dbReference>
<keyword evidence="5" id="KW-1185">Reference proteome</keyword>
<dbReference type="Gene3D" id="1.10.530.10">
    <property type="match status" value="1"/>
</dbReference>
<sequence>MKKNVALLLLLISIQGVFAQQAILPEVPKKLEFAGVTVKLDADAQKLVQKEVNSLLTPENKYLLDKLERIQWYFPIIENILEEEEVPEDFKYVAVAESSLLPDAISTSNAVGFWQMKPTTAQEVGLRVDKEIDERKNIYASTRAAALYIKRNNLIYKNWISSLFSYSLGATGISKIVPSQWSYANEVDFDAQTDRYLIKAIAHRIAFEYRINRLKESRFSFVEYKKTKGKTLNDIASMANIDVNELKKYNSWLLTSTIPTDKDYSVAILVPAENLEDVQSKLNRQNELATSDAAFPILKRVTVVTASEEEPIFYEINGKKGILAKPGDDVASLARSGKMKIVDFLRYNDMTDKDLVEEGKIYYLKKKDRKGPVPHHVVLTGQTMWQISQMYGIRMKNLLRLNRMNTVQRIQKGRVVYLQKKRPKDQPIEYLNGKDSEELEKVPMKEQYDGTEEKVLVKDARQPETTEKPTKPTSKPIIPESVIVEESGKKNNRPSREEDDIIVISDRDDVTPAEPKKAPVNPTPPAAVKNTPVNPTPTTVKSAPVKTTTTPAPTTTSSSSGVHTVDVGQTLYSVARQYNISVKDLAEWNNITTSERVKVGQTLIVKQPKGNTPAAVVEPKTTKPAATSSTSHVVQKGETLYSISKRYGVTTKQVQEWNDMNDQNVKLGQKLIIKK</sequence>
<dbReference type="CDD" id="cd00118">
    <property type="entry name" value="LysM"/>
    <property type="match status" value="3"/>
</dbReference>
<dbReference type="PANTHER" id="PTHR33734:SF22">
    <property type="entry name" value="MEMBRANE-BOUND LYTIC MUREIN TRANSGLYCOSYLASE D"/>
    <property type="match status" value="1"/>
</dbReference>
<feature type="domain" description="LysM" evidence="3">
    <location>
        <begin position="374"/>
        <end position="418"/>
    </location>
</feature>
<dbReference type="InterPro" id="IPR018392">
    <property type="entry name" value="LysM"/>
</dbReference>
<keyword evidence="2" id="KW-0732">Signal</keyword>